<dbReference type="EMBL" id="JAAMPC010000017">
    <property type="protein sequence ID" value="KAG2247546.1"/>
    <property type="molecule type" value="Genomic_DNA"/>
</dbReference>
<keyword evidence="2" id="KW-1185">Reference proteome</keyword>
<dbReference type="Proteomes" id="UP000886595">
    <property type="component" value="Unassembled WGS sequence"/>
</dbReference>
<gene>
    <name evidence="1" type="ORF">Bca52824_087174</name>
</gene>
<sequence>MCLLCNAADKSRDHLFQDCSFSFDVWSLLAGRLRFQPLRSWEGTLTQMINLPRGKPLTLLSLLAWQAMIYWRMNETLGYTPIRFAQWT</sequence>
<reference evidence="1 2" key="1">
    <citation type="submission" date="2020-02" db="EMBL/GenBank/DDBJ databases">
        <authorList>
            <person name="Ma Q."/>
            <person name="Huang Y."/>
            <person name="Song X."/>
            <person name="Pei D."/>
        </authorList>
    </citation>
    <scope>NUCLEOTIDE SEQUENCE [LARGE SCALE GENOMIC DNA]</scope>
    <source>
        <strain evidence="1">Sxm20200214</strain>
        <tissue evidence="1">Leaf</tissue>
    </source>
</reference>
<evidence type="ECO:0000313" key="2">
    <source>
        <dbReference type="Proteomes" id="UP000886595"/>
    </source>
</evidence>
<dbReference type="AlphaFoldDB" id="A0A8X7TND4"/>
<evidence type="ECO:0008006" key="3">
    <source>
        <dbReference type="Google" id="ProtNLM"/>
    </source>
</evidence>
<organism evidence="1 2">
    <name type="scientific">Brassica carinata</name>
    <name type="common">Ethiopian mustard</name>
    <name type="synonym">Abyssinian cabbage</name>
    <dbReference type="NCBI Taxonomy" id="52824"/>
    <lineage>
        <taxon>Eukaryota</taxon>
        <taxon>Viridiplantae</taxon>
        <taxon>Streptophyta</taxon>
        <taxon>Embryophyta</taxon>
        <taxon>Tracheophyta</taxon>
        <taxon>Spermatophyta</taxon>
        <taxon>Magnoliopsida</taxon>
        <taxon>eudicotyledons</taxon>
        <taxon>Gunneridae</taxon>
        <taxon>Pentapetalae</taxon>
        <taxon>rosids</taxon>
        <taxon>malvids</taxon>
        <taxon>Brassicales</taxon>
        <taxon>Brassicaceae</taxon>
        <taxon>Brassiceae</taxon>
        <taxon>Brassica</taxon>
    </lineage>
</organism>
<protein>
    <recommendedName>
        <fullName evidence="3">Reverse transcriptase zinc-binding domain-containing protein</fullName>
    </recommendedName>
</protein>
<proteinExistence type="predicted"/>
<accession>A0A8X7TND4</accession>
<evidence type="ECO:0000313" key="1">
    <source>
        <dbReference type="EMBL" id="KAG2247546.1"/>
    </source>
</evidence>
<name>A0A8X7TND4_BRACI</name>
<comment type="caution">
    <text evidence="1">The sequence shown here is derived from an EMBL/GenBank/DDBJ whole genome shotgun (WGS) entry which is preliminary data.</text>
</comment>